<proteinExistence type="predicted"/>
<sequence>MNIVYVKFKILAMPPNIKTKVWENVEVNGVIFIWYYIENASPYWWLKQEEAITKYQLQYQGCNEFYINCHIQDIPENDADWAHLGIVYGPAMLPTSRFSRLMHHSWDNIIWSKKSDMYQNDTTDESLPEQSKN</sequence>
<organism evidence="1 2">
    <name type="scientific">Nasonia vitripennis</name>
    <name type="common">Parasitic wasp</name>
    <dbReference type="NCBI Taxonomy" id="7425"/>
    <lineage>
        <taxon>Eukaryota</taxon>
        <taxon>Metazoa</taxon>
        <taxon>Ecdysozoa</taxon>
        <taxon>Arthropoda</taxon>
        <taxon>Hexapoda</taxon>
        <taxon>Insecta</taxon>
        <taxon>Pterygota</taxon>
        <taxon>Neoptera</taxon>
        <taxon>Endopterygota</taxon>
        <taxon>Hymenoptera</taxon>
        <taxon>Apocrita</taxon>
        <taxon>Proctotrupomorpha</taxon>
        <taxon>Chalcidoidea</taxon>
        <taxon>Pteromalidae</taxon>
        <taxon>Pteromalinae</taxon>
        <taxon>Nasonia</taxon>
    </lineage>
</organism>
<dbReference type="KEGG" id="nvi:100119795"/>
<evidence type="ECO:0000313" key="2">
    <source>
        <dbReference type="Proteomes" id="UP000002358"/>
    </source>
</evidence>
<keyword evidence="2" id="KW-1185">Reference proteome</keyword>
<reference evidence="1" key="1">
    <citation type="submission" date="2021-01" db="UniProtKB">
        <authorList>
            <consortium name="EnsemblMetazoa"/>
        </authorList>
    </citation>
    <scope>IDENTIFICATION</scope>
</reference>
<dbReference type="GeneID" id="100119795"/>
<dbReference type="EnsemblMetazoa" id="XM_031929010">
    <property type="protein sequence ID" value="XP_031784870"/>
    <property type="gene ID" value="LOC100119795"/>
</dbReference>
<dbReference type="Proteomes" id="UP000002358">
    <property type="component" value="Chromosome 4"/>
</dbReference>
<dbReference type="InParanoid" id="A0A7M7T9I7"/>
<dbReference type="AlphaFoldDB" id="A0A7M7T9I7"/>
<dbReference type="OrthoDB" id="426882at2759"/>
<evidence type="ECO:0000313" key="1">
    <source>
        <dbReference type="EnsemblMetazoa" id="XP_031784870"/>
    </source>
</evidence>
<name>A0A7M7T9I7_NASVI</name>
<dbReference type="RefSeq" id="XP_031784870.1">
    <property type="nucleotide sequence ID" value="XM_031929010.1"/>
</dbReference>
<accession>A0A7M7T9I7</accession>
<protein>
    <submittedName>
        <fullName evidence="1">Uncharacterized protein</fullName>
    </submittedName>
</protein>
<dbReference type="Gene3D" id="3.90.380.10">
    <property type="entry name" value="Naphthalene 1,2-dioxygenase Alpha Subunit, Chain A, domain 1"/>
    <property type="match status" value="1"/>
</dbReference>